<evidence type="ECO:0000313" key="7">
    <source>
        <dbReference type="EMBL" id="KAJ8099486.1"/>
    </source>
</evidence>
<evidence type="ECO:0000256" key="3">
    <source>
        <dbReference type="ARBA" id="ARBA00022692"/>
    </source>
</evidence>
<proteinExistence type="predicted"/>
<evidence type="ECO:0000256" key="5">
    <source>
        <dbReference type="ARBA" id="ARBA00023136"/>
    </source>
</evidence>
<dbReference type="Gene3D" id="1.20.1250.20">
    <property type="entry name" value="MFS general substrate transporter like domains"/>
    <property type="match status" value="2"/>
</dbReference>
<comment type="caution">
    <text evidence="7">The sequence shown here is derived from an EMBL/GenBank/DDBJ whole genome shotgun (WGS) entry which is preliminary data.</text>
</comment>
<reference evidence="7" key="1">
    <citation type="submission" date="2023-03" db="EMBL/GenBank/DDBJ databases">
        <title>Near-Complete genome sequence of Lipomyces tetrasporous NRRL Y-64009, an oleaginous yeast capable of growing on lignocellulosic hydrolysates.</title>
        <authorList>
            <consortium name="Lawrence Berkeley National Laboratory"/>
            <person name="Jagtap S.S."/>
            <person name="Liu J.-J."/>
            <person name="Walukiewicz H.E."/>
            <person name="Pangilinan J."/>
            <person name="Lipzen A."/>
            <person name="Ahrendt S."/>
            <person name="Koriabine M."/>
            <person name="Cobaugh K."/>
            <person name="Salamov A."/>
            <person name="Yoshinaga Y."/>
            <person name="Ng V."/>
            <person name="Daum C."/>
            <person name="Grigoriev I.V."/>
            <person name="Slininger P.J."/>
            <person name="Dien B.S."/>
            <person name="Jin Y.-S."/>
            <person name="Rao C.V."/>
        </authorList>
    </citation>
    <scope>NUCLEOTIDE SEQUENCE</scope>
    <source>
        <strain evidence="7">NRRL Y-64009</strain>
    </source>
</reference>
<sequence length="434" mass="48427">MLLSPVARTLQPYPMAIFRALVVSILIYNFFAYPSFAQKYGTHFPGAGYQLTANGYLVSWFGHKHVLIGALLSMTGFIFILFFSPNIQTLTASALLCGLPFAGAAPAYASELLPVSLRVYFTSFTNMCFIIGQLIAAGVLAGLVSLNSERSYRIPYALHLRRLQSKKANIYPKLTLAPYLAAIVHTNMLEQELSVGTSYWDCFKGFEVRRTEIACLVFSGQITSGLYFAYNSTYFFNQVGLTTDQAYKLNVGGSALALVTTLVNWFAITPYFGRRTAYVLGMGVMTVILCLIAIHTHVWTVIFQLSAGQLGWKTVCLARNTYYLVSLGLGTLEPYFINPTKWNLKGYTGFVWGSTALLTFIWAYYRIFRRTKGRSFDEIDILFAKGVPARKFATYKVDAYDMVQNAELAAHAAHHHGWHHDEKAEQGFVGSVGR</sequence>
<keyword evidence="8" id="KW-1185">Reference proteome</keyword>
<feature type="transmembrane region" description="Helical" evidence="6">
    <location>
        <begin position="213"/>
        <end position="230"/>
    </location>
</feature>
<name>A0AAD7QR76_9ASCO</name>
<dbReference type="GO" id="GO:0005351">
    <property type="term" value="F:carbohydrate:proton symporter activity"/>
    <property type="evidence" value="ECO:0007669"/>
    <property type="project" value="TreeGrafter"/>
</dbReference>
<feature type="transmembrane region" description="Helical" evidence="6">
    <location>
        <begin position="90"/>
        <end position="109"/>
    </location>
</feature>
<keyword evidence="3 6" id="KW-0812">Transmembrane</keyword>
<dbReference type="InterPro" id="IPR050360">
    <property type="entry name" value="MFS_Sugar_Transporters"/>
</dbReference>
<feature type="transmembrane region" description="Helical" evidence="6">
    <location>
        <begin position="250"/>
        <end position="272"/>
    </location>
</feature>
<dbReference type="RefSeq" id="XP_056042936.1">
    <property type="nucleotide sequence ID" value="XM_056190539.1"/>
</dbReference>
<dbReference type="Proteomes" id="UP001217417">
    <property type="component" value="Unassembled WGS sequence"/>
</dbReference>
<feature type="transmembrane region" description="Helical" evidence="6">
    <location>
        <begin position="121"/>
        <end position="146"/>
    </location>
</feature>
<dbReference type="PANTHER" id="PTHR48022">
    <property type="entry name" value="PLASTIDIC GLUCOSE TRANSPORTER 4"/>
    <property type="match status" value="1"/>
</dbReference>
<dbReference type="EMBL" id="JARPMG010000007">
    <property type="protein sequence ID" value="KAJ8099486.1"/>
    <property type="molecule type" value="Genomic_DNA"/>
</dbReference>
<feature type="transmembrane region" description="Helical" evidence="6">
    <location>
        <begin position="346"/>
        <end position="365"/>
    </location>
</feature>
<dbReference type="AlphaFoldDB" id="A0AAD7QR76"/>
<keyword evidence="2" id="KW-0813">Transport</keyword>
<evidence type="ECO:0000256" key="6">
    <source>
        <dbReference type="SAM" id="Phobius"/>
    </source>
</evidence>
<dbReference type="Pfam" id="PF00083">
    <property type="entry name" value="Sugar_tr"/>
    <property type="match status" value="2"/>
</dbReference>
<feature type="transmembrane region" description="Helical" evidence="6">
    <location>
        <begin position="279"/>
        <end position="302"/>
    </location>
</feature>
<dbReference type="SUPFAM" id="SSF103473">
    <property type="entry name" value="MFS general substrate transporter"/>
    <property type="match status" value="1"/>
</dbReference>
<dbReference type="PANTHER" id="PTHR48022:SF83">
    <property type="entry name" value="MAJOR FACILITATOR SUPERFAMILY (MFS) PROFILE DOMAIN-CONTAINING PROTEIN"/>
    <property type="match status" value="1"/>
</dbReference>
<organism evidence="7 8">
    <name type="scientific">Lipomyces tetrasporus</name>
    <dbReference type="NCBI Taxonomy" id="54092"/>
    <lineage>
        <taxon>Eukaryota</taxon>
        <taxon>Fungi</taxon>
        <taxon>Dikarya</taxon>
        <taxon>Ascomycota</taxon>
        <taxon>Saccharomycotina</taxon>
        <taxon>Lipomycetes</taxon>
        <taxon>Lipomycetales</taxon>
        <taxon>Lipomycetaceae</taxon>
        <taxon>Lipomyces</taxon>
    </lineage>
</organism>
<protein>
    <submittedName>
        <fullName evidence="7">Major facilitator superfamily domain-containing protein</fullName>
    </submittedName>
</protein>
<dbReference type="GO" id="GO:0016020">
    <property type="term" value="C:membrane"/>
    <property type="evidence" value="ECO:0007669"/>
    <property type="project" value="UniProtKB-SubCell"/>
</dbReference>
<keyword evidence="5 6" id="KW-0472">Membrane</keyword>
<accession>A0AAD7QR76</accession>
<comment type="subcellular location">
    <subcellularLocation>
        <location evidence="1">Membrane</location>
        <topology evidence="1">Multi-pass membrane protein</topology>
    </subcellularLocation>
</comment>
<evidence type="ECO:0000256" key="4">
    <source>
        <dbReference type="ARBA" id="ARBA00022989"/>
    </source>
</evidence>
<feature type="transmembrane region" description="Helical" evidence="6">
    <location>
        <begin position="66"/>
        <end position="83"/>
    </location>
</feature>
<gene>
    <name evidence="7" type="ORF">POJ06DRAFT_296362</name>
</gene>
<feature type="transmembrane region" description="Helical" evidence="6">
    <location>
        <begin position="12"/>
        <end position="31"/>
    </location>
</feature>
<keyword evidence="4 6" id="KW-1133">Transmembrane helix</keyword>
<evidence type="ECO:0000256" key="2">
    <source>
        <dbReference type="ARBA" id="ARBA00022448"/>
    </source>
</evidence>
<evidence type="ECO:0000313" key="8">
    <source>
        <dbReference type="Proteomes" id="UP001217417"/>
    </source>
</evidence>
<dbReference type="InterPro" id="IPR036259">
    <property type="entry name" value="MFS_trans_sf"/>
</dbReference>
<dbReference type="GeneID" id="80885705"/>
<evidence type="ECO:0000256" key="1">
    <source>
        <dbReference type="ARBA" id="ARBA00004141"/>
    </source>
</evidence>
<dbReference type="InterPro" id="IPR005828">
    <property type="entry name" value="MFS_sugar_transport-like"/>
</dbReference>